<protein>
    <recommendedName>
        <fullName evidence="4">Ankyrin repeat protein</fullName>
    </recommendedName>
</protein>
<proteinExistence type="predicted"/>
<dbReference type="Proteomes" id="UP000646911">
    <property type="component" value="Unassembled WGS sequence"/>
</dbReference>
<name>A0ABR6ZFT2_9BURK</name>
<dbReference type="InterPro" id="IPR036770">
    <property type="entry name" value="Ankyrin_rpt-contain_sf"/>
</dbReference>
<dbReference type="SUPFAM" id="SSF48403">
    <property type="entry name" value="Ankyrin repeat"/>
    <property type="match status" value="1"/>
</dbReference>
<evidence type="ECO:0000256" key="1">
    <source>
        <dbReference type="SAM" id="SignalP"/>
    </source>
</evidence>
<feature type="signal peptide" evidence="1">
    <location>
        <begin position="1"/>
        <end position="23"/>
    </location>
</feature>
<dbReference type="EMBL" id="JACOFX010000017">
    <property type="protein sequence ID" value="MBC3910581.1"/>
    <property type="molecule type" value="Genomic_DNA"/>
</dbReference>
<sequence>MYKFRLPLFLALLAGLFSKNTQAACTDALLGDFAREKNGPAIIRVEKVHGELAYRMSTENKQWDANFQKSGFVSPDKLAQMLKDESLLKTSCAIWMDSGVLMKLPVGSTLQVSTPTQKSYMAREVTTGYVYYIMQGFMLEAIDLFPVAAKGISPAAPEPLKKRPEGKEVPDAAAICQGKKLPDMKQAAFNNLRTSTKDWFRKRSPQMQLEFICGQWLHAEMLRFPGTATKEEKERSAILENFRELLKAGQIPRNENGEAQWLDAGIALLRGNHDWNMVVALQKEFYDLFDQAVFPHLTVPARYENSYTNTELLKLTRFMPAEQALRVLKKFNEKGFLANSRERSETRRYDMSPVAMELLRYHPDLGTVPEPVLDFLFSQAGADAVNDRELMRNAVATKSADAVHQLLKRGANPLGREVLSRAWDTPAYPSLLSAALAQHAAAKANTLLPQIEAEAVLSRILATRDYEKKIDWQEVDFLVSAGADINDMFAQNRPENIGVYAHMRPEITMQLIEHGLRLDKNHEYIDDKNKISGELLPLYLRFEGYEPHREDLIRAMLTKYNNVNIASRCPNCSLVYPLDYVIRSGRADLVKTFIEFGANPNNVNKDGSLSFWHAIVKNQTDMLELMAASTFKLNLNAVDNKGISILAWANCLKADAAAAWLSKNGAQEIGREICAKLK</sequence>
<evidence type="ECO:0000313" key="2">
    <source>
        <dbReference type="EMBL" id="MBC3910581.1"/>
    </source>
</evidence>
<evidence type="ECO:0000313" key="3">
    <source>
        <dbReference type="Proteomes" id="UP000646911"/>
    </source>
</evidence>
<keyword evidence="3" id="KW-1185">Reference proteome</keyword>
<keyword evidence="1" id="KW-0732">Signal</keyword>
<feature type="chain" id="PRO_5046541062" description="Ankyrin repeat protein" evidence="1">
    <location>
        <begin position="24"/>
        <end position="678"/>
    </location>
</feature>
<comment type="caution">
    <text evidence="2">The sequence shown here is derived from an EMBL/GenBank/DDBJ whole genome shotgun (WGS) entry which is preliminary data.</text>
</comment>
<dbReference type="InterPro" id="IPR002110">
    <property type="entry name" value="Ankyrin_rpt"/>
</dbReference>
<accession>A0ABR6ZFT2</accession>
<dbReference type="RefSeq" id="WP_186956094.1">
    <property type="nucleotide sequence ID" value="NZ_JACOFX010000017.1"/>
</dbReference>
<reference evidence="2 3" key="1">
    <citation type="submission" date="2020-08" db="EMBL/GenBank/DDBJ databases">
        <title>Novel species isolated from subtropical streams in China.</title>
        <authorList>
            <person name="Lu H."/>
        </authorList>
    </citation>
    <scope>NUCLEOTIDE SEQUENCE [LARGE SCALE GENOMIC DNA]</scope>
    <source>
        <strain evidence="2 3">NL8W</strain>
    </source>
</reference>
<evidence type="ECO:0008006" key="4">
    <source>
        <dbReference type="Google" id="ProtNLM"/>
    </source>
</evidence>
<gene>
    <name evidence="2" type="ORF">H8L47_23725</name>
</gene>
<dbReference type="SMART" id="SM00248">
    <property type="entry name" value="ANK"/>
    <property type="match status" value="3"/>
</dbReference>
<dbReference type="Gene3D" id="1.25.40.20">
    <property type="entry name" value="Ankyrin repeat-containing domain"/>
    <property type="match status" value="1"/>
</dbReference>
<organism evidence="2 3">
    <name type="scientific">Undibacterium umbellatum</name>
    <dbReference type="NCBI Taxonomy" id="2762300"/>
    <lineage>
        <taxon>Bacteria</taxon>
        <taxon>Pseudomonadati</taxon>
        <taxon>Pseudomonadota</taxon>
        <taxon>Betaproteobacteria</taxon>
        <taxon>Burkholderiales</taxon>
        <taxon>Oxalobacteraceae</taxon>
        <taxon>Undibacterium</taxon>
    </lineage>
</organism>